<dbReference type="SUPFAM" id="SSF50331">
    <property type="entry name" value="MOP-like"/>
    <property type="match status" value="1"/>
</dbReference>
<dbReference type="GO" id="GO:0016020">
    <property type="term" value="C:membrane"/>
    <property type="evidence" value="ECO:0007669"/>
    <property type="project" value="InterPro"/>
</dbReference>
<dbReference type="SMART" id="SM00382">
    <property type="entry name" value="AAA"/>
    <property type="match status" value="1"/>
</dbReference>
<dbReference type="Proteomes" id="UP000542776">
    <property type="component" value="Unassembled WGS sequence"/>
</dbReference>
<keyword evidence="4 10" id="KW-0500">Molybdenum</keyword>
<dbReference type="InterPro" id="IPR050334">
    <property type="entry name" value="Molybdenum_import_ModC"/>
</dbReference>
<evidence type="ECO:0000256" key="4">
    <source>
        <dbReference type="ARBA" id="ARBA00022505"/>
    </source>
</evidence>
<name>A0A7W6EBT2_9HYPH</name>
<organism evidence="13 14">
    <name type="scientific">Aureimonas pseudogalii</name>
    <dbReference type="NCBI Taxonomy" id="1744844"/>
    <lineage>
        <taxon>Bacteria</taxon>
        <taxon>Pseudomonadati</taxon>
        <taxon>Pseudomonadota</taxon>
        <taxon>Alphaproteobacteria</taxon>
        <taxon>Hyphomicrobiales</taxon>
        <taxon>Aurantimonadaceae</taxon>
        <taxon>Aureimonas</taxon>
    </lineage>
</organism>
<evidence type="ECO:0000256" key="3">
    <source>
        <dbReference type="ARBA" id="ARBA00022475"/>
    </source>
</evidence>
<evidence type="ECO:0000256" key="9">
    <source>
        <dbReference type="ARBA" id="ARBA00023136"/>
    </source>
</evidence>
<evidence type="ECO:0000256" key="5">
    <source>
        <dbReference type="ARBA" id="ARBA00022519"/>
    </source>
</evidence>
<reference evidence="13 14" key="1">
    <citation type="submission" date="2020-08" db="EMBL/GenBank/DDBJ databases">
        <title>Genomic Encyclopedia of Type Strains, Phase IV (KMG-IV): sequencing the most valuable type-strain genomes for metagenomic binning, comparative biology and taxonomic classification.</title>
        <authorList>
            <person name="Goeker M."/>
        </authorList>
    </citation>
    <scope>NUCLEOTIDE SEQUENCE [LARGE SCALE GENOMIC DNA]</scope>
    <source>
        <strain evidence="13 14">DSM 102238</strain>
    </source>
</reference>
<comment type="caution">
    <text evidence="13">The sequence shown here is derived from an EMBL/GenBank/DDBJ whole genome shotgun (WGS) entry which is preliminary data.</text>
</comment>
<dbReference type="GO" id="GO:0005524">
    <property type="term" value="F:ATP binding"/>
    <property type="evidence" value="ECO:0007669"/>
    <property type="project" value="UniProtKB-KW"/>
</dbReference>
<dbReference type="PROSITE" id="PS51866">
    <property type="entry name" value="MOP"/>
    <property type="match status" value="1"/>
</dbReference>
<keyword evidence="7 13" id="KW-0067">ATP-binding</keyword>
<keyword evidence="8" id="KW-1278">Translocase</keyword>
<keyword evidence="2" id="KW-0813">Transport</keyword>
<dbReference type="InterPro" id="IPR017871">
    <property type="entry name" value="ABC_transporter-like_CS"/>
</dbReference>
<dbReference type="InterPro" id="IPR005116">
    <property type="entry name" value="Transp-assoc_OB_typ1"/>
</dbReference>
<comment type="similarity">
    <text evidence="1">Belongs to the ABC transporter superfamily.</text>
</comment>
<evidence type="ECO:0000313" key="13">
    <source>
        <dbReference type="EMBL" id="MBB3997974.1"/>
    </source>
</evidence>
<feature type="domain" description="Mop" evidence="12">
    <location>
        <begin position="294"/>
        <end position="360"/>
    </location>
</feature>
<dbReference type="PANTHER" id="PTHR43514:SF4">
    <property type="entry name" value="ABC TRANSPORTER I FAMILY MEMBER 10"/>
    <property type="match status" value="1"/>
</dbReference>
<dbReference type="AlphaFoldDB" id="A0A7W6EBT2"/>
<keyword evidence="5" id="KW-0997">Cell inner membrane</keyword>
<dbReference type="Gene3D" id="2.40.50.100">
    <property type="match status" value="1"/>
</dbReference>
<dbReference type="InterPro" id="IPR003593">
    <property type="entry name" value="AAA+_ATPase"/>
</dbReference>
<dbReference type="PROSITE" id="PS00211">
    <property type="entry name" value="ABC_TRANSPORTER_1"/>
    <property type="match status" value="1"/>
</dbReference>
<evidence type="ECO:0000256" key="7">
    <source>
        <dbReference type="ARBA" id="ARBA00022840"/>
    </source>
</evidence>
<protein>
    <submittedName>
        <fullName evidence="13">Molybdate transport system ATP-binding protein</fullName>
    </submittedName>
</protein>
<dbReference type="InterPro" id="IPR027417">
    <property type="entry name" value="P-loop_NTPase"/>
</dbReference>
<dbReference type="RefSeq" id="WP_183199510.1">
    <property type="nucleotide sequence ID" value="NZ_JACIEK010000003.1"/>
</dbReference>
<dbReference type="Gene3D" id="3.40.50.300">
    <property type="entry name" value="P-loop containing nucleotide triphosphate hydrolases"/>
    <property type="match status" value="1"/>
</dbReference>
<sequence>MTGLEIDLSHRLGVFQLDARFTAKGGLTALFGPSGSGKSSLVNLVAGLVRPDRGRIAVGDRVLVDTEANIFVPPHRRRVGYVFQDARLFPHLSVRRNLLYGRWFTPAAERRGAIDDLIDLLGIGPLMERRPAGLSGGERQRVAIGRALLASPRLLLMDEPLAALDDARKEEVLPYIQRLREGMDVPILYVSHSVPEVLRLAHHLVVLDAGRVVADGTPEDIFRRLDLHPTTAELEPGHALDTRIAGHDERFGLTLLDARGGRLAIPIVAGGIGAPLRIRIRARDVMISMQPPVGLSALNGLVARVTAIHREGRTHADIQLDCGGDMLVARITQRSLETMGIAMGSQVHAVIKAVSFERDGPVSAGTTTLVDLG</sequence>
<dbReference type="GO" id="GO:0140359">
    <property type="term" value="F:ABC-type transporter activity"/>
    <property type="evidence" value="ECO:0007669"/>
    <property type="project" value="InterPro"/>
</dbReference>
<feature type="domain" description="ABC transporter" evidence="11">
    <location>
        <begin position="1"/>
        <end position="234"/>
    </location>
</feature>
<keyword evidence="9" id="KW-0472">Membrane</keyword>
<evidence type="ECO:0000256" key="6">
    <source>
        <dbReference type="ARBA" id="ARBA00022741"/>
    </source>
</evidence>
<dbReference type="NCBIfam" id="TIGR02142">
    <property type="entry name" value="modC_ABC"/>
    <property type="match status" value="1"/>
</dbReference>
<keyword evidence="3" id="KW-1003">Cell membrane</keyword>
<evidence type="ECO:0000259" key="11">
    <source>
        <dbReference type="PROSITE" id="PS50893"/>
    </source>
</evidence>
<accession>A0A7W6EBT2</accession>
<keyword evidence="6" id="KW-0547">Nucleotide-binding</keyword>
<dbReference type="Pfam" id="PF03459">
    <property type="entry name" value="TOBE"/>
    <property type="match status" value="1"/>
</dbReference>
<dbReference type="PROSITE" id="PS50893">
    <property type="entry name" value="ABC_TRANSPORTER_2"/>
    <property type="match status" value="1"/>
</dbReference>
<dbReference type="EMBL" id="JACIEK010000003">
    <property type="protein sequence ID" value="MBB3997974.1"/>
    <property type="molecule type" value="Genomic_DNA"/>
</dbReference>
<keyword evidence="14" id="KW-1185">Reference proteome</keyword>
<proteinExistence type="inferred from homology"/>
<dbReference type="InterPro" id="IPR004606">
    <property type="entry name" value="Mop_domain"/>
</dbReference>
<dbReference type="Pfam" id="PF00005">
    <property type="entry name" value="ABC_tran"/>
    <property type="match status" value="1"/>
</dbReference>
<dbReference type="InterPro" id="IPR011868">
    <property type="entry name" value="ModC_ABC_ATP-bd"/>
</dbReference>
<evidence type="ECO:0000256" key="8">
    <source>
        <dbReference type="ARBA" id="ARBA00022967"/>
    </source>
</evidence>
<evidence type="ECO:0000256" key="10">
    <source>
        <dbReference type="PROSITE-ProRule" id="PRU01213"/>
    </source>
</evidence>
<gene>
    <name evidence="13" type="ORF">GGR04_001812</name>
</gene>
<dbReference type="GO" id="GO:0016887">
    <property type="term" value="F:ATP hydrolysis activity"/>
    <property type="evidence" value="ECO:0007669"/>
    <property type="project" value="InterPro"/>
</dbReference>
<dbReference type="InterPro" id="IPR008995">
    <property type="entry name" value="Mo/tungstate-bd_C_term_dom"/>
</dbReference>
<evidence type="ECO:0000256" key="1">
    <source>
        <dbReference type="ARBA" id="ARBA00005417"/>
    </source>
</evidence>
<evidence type="ECO:0000259" key="12">
    <source>
        <dbReference type="PROSITE" id="PS51866"/>
    </source>
</evidence>
<evidence type="ECO:0000256" key="2">
    <source>
        <dbReference type="ARBA" id="ARBA00022448"/>
    </source>
</evidence>
<evidence type="ECO:0000313" key="14">
    <source>
        <dbReference type="Proteomes" id="UP000542776"/>
    </source>
</evidence>
<dbReference type="PANTHER" id="PTHR43514">
    <property type="entry name" value="ABC TRANSPORTER I FAMILY MEMBER 10"/>
    <property type="match status" value="1"/>
</dbReference>
<dbReference type="GO" id="GO:0015098">
    <property type="term" value="F:molybdate ion transmembrane transporter activity"/>
    <property type="evidence" value="ECO:0007669"/>
    <property type="project" value="InterPro"/>
</dbReference>
<dbReference type="InterPro" id="IPR003439">
    <property type="entry name" value="ABC_transporter-like_ATP-bd"/>
</dbReference>
<dbReference type="SUPFAM" id="SSF52540">
    <property type="entry name" value="P-loop containing nucleoside triphosphate hydrolases"/>
    <property type="match status" value="1"/>
</dbReference>